<reference evidence="2 3" key="2">
    <citation type="submission" date="2020-05" db="EMBL/GenBank/DDBJ databases">
        <title>Identification and distribution of gene clusters putatively required for synthesis of sphingolipid metabolism inhibitors in phylogenetically diverse species of the filamentous fungus Fusarium.</title>
        <authorList>
            <person name="Kim H.-S."/>
            <person name="Busman M."/>
            <person name="Brown D.W."/>
            <person name="Divon H."/>
            <person name="Uhlig S."/>
            <person name="Proctor R.H."/>
        </authorList>
    </citation>
    <scope>NUCLEOTIDE SEQUENCE [LARGE SCALE GENOMIC DNA]</scope>
    <source>
        <strain evidence="2 3">NRRL 25331</strain>
    </source>
</reference>
<gene>
    <name evidence="2" type="ORF">FCIRC_13617</name>
</gene>
<evidence type="ECO:0000313" key="3">
    <source>
        <dbReference type="Proteomes" id="UP000572754"/>
    </source>
</evidence>
<name>A0A8H5ST03_FUSCI</name>
<dbReference type="Gene3D" id="3.30.710.10">
    <property type="entry name" value="Potassium Channel Kv1.1, Chain A"/>
    <property type="match status" value="1"/>
</dbReference>
<feature type="region of interest" description="Disordered" evidence="1">
    <location>
        <begin position="88"/>
        <end position="110"/>
    </location>
</feature>
<reference evidence="3" key="1">
    <citation type="journal article" date="2020" name="BMC Genomics">
        <title>Correction to: Identification and distribution of gene clusters required for synthesis of sphingolipid metabolism inhibitors in diverse species of the filamentous fungus Fusarium.</title>
        <authorList>
            <person name="Kim H.S."/>
            <person name="Lohmar J.M."/>
            <person name="Busman M."/>
            <person name="Brown D.W."/>
            <person name="Naumann T.A."/>
            <person name="Divon H.H."/>
            <person name="Lysoe E."/>
            <person name="Uhlig S."/>
            <person name="Proctor R.H."/>
        </authorList>
    </citation>
    <scope>NUCLEOTIDE SEQUENCE [LARGE SCALE GENOMIC DNA]</scope>
    <source>
        <strain evidence="3">NRRL 25331</strain>
    </source>
</reference>
<accession>A0A8H5ST03</accession>
<feature type="region of interest" description="Disordered" evidence="1">
    <location>
        <begin position="1"/>
        <end position="33"/>
    </location>
</feature>
<comment type="caution">
    <text evidence="2">The sequence shown here is derived from an EMBL/GenBank/DDBJ whole genome shotgun (WGS) entry which is preliminary data.</text>
</comment>
<feature type="compositionally biased region" description="Polar residues" evidence="1">
    <location>
        <begin position="1"/>
        <end position="20"/>
    </location>
</feature>
<keyword evidence="3" id="KW-1185">Reference proteome</keyword>
<evidence type="ECO:0000313" key="2">
    <source>
        <dbReference type="EMBL" id="KAF5656520.1"/>
    </source>
</evidence>
<protein>
    <submittedName>
        <fullName evidence="2">Speckle-type POZ</fullName>
    </submittedName>
</protein>
<feature type="non-terminal residue" evidence="2">
    <location>
        <position position="1"/>
    </location>
</feature>
<sequence length="110" mass="11974">MSTKSSPHLLTFTPHHQASSIEPKARDDAASASFRSDALVASPVISTALNGGFEESTSKIITVNEFDVRTVQYMVGFLYSADYRLAPEPARNPAQQDQGEKEEEGEIVSD</sequence>
<dbReference type="Proteomes" id="UP000572754">
    <property type="component" value="Unassembled WGS sequence"/>
</dbReference>
<organism evidence="2 3">
    <name type="scientific">Fusarium circinatum</name>
    <name type="common">Pitch canker fungus</name>
    <name type="synonym">Gibberella circinata</name>
    <dbReference type="NCBI Taxonomy" id="48490"/>
    <lineage>
        <taxon>Eukaryota</taxon>
        <taxon>Fungi</taxon>
        <taxon>Dikarya</taxon>
        <taxon>Ascomycota</taxon>
        <taxon>Pezizomycotina</taxon>
        <taxon>Sordariomycetes</taxon>
        <taxon>Hypocreomycetidae</taxon>
        <taxon>Hypocreales</taxon>
        <taxon>Nectriaceae</taxon>
        <taxon>Fusarium</taxon>
        <taxon>Fusarium fujikuroi species complex</taxon>
    </lineage>
</organism>
<dbReference type="InterPro" id="IPR011333">
    <property type="entry name" value="SKP1/BTB/POZ_sf"/>
</dbReference>
<evidence type="ECO:0000256" key="1">
    <source>
        <dbReference type="SAM" id="MobiDB-lite"/>
    </source>
</evidence>
<dbReference type="EMBL" id="JAAQPE010000743">
    <property type="protein sequence ID" value="KAF5656520.1"/>
    <property type="molecule type" value="Genomic_DNA"/>
</dbReference>
<feature type="compositionally biased region" description="Acidic residues" evidence="1">
    <location>
        <begin position="100"/>
        <end position="110"/>
    </location>
</feature>
<dbReference type="AlphaFoldDB" id="A0A8H5ST03"/>
<dbReference type="CDD" id="cd18186">
    <property type="entry name" value="BTB_POZ_ZBTB_KLHL-like"/>
    <property type="match status" value="1"/>
</dbReference>
<proteinExistence type="predicted"/>